<proteinExistence type="predicted"/>
<evidence type="ECO:0000313" key="1">
    <source>
        <dbReference type="EMBL" id="MCL2891423.1"/>
    </source>
</evidence>
<dbReference type="RefSeq" id="WP_249243385.1">
    <property type="nucleotide sequence ID" value="NZ_JAKPBZ010000100.1"/>
</dbReference>
<sequence length="94" mass="10841">MTIDIMDTLAAIAQTIIDKGGKTICWLSKTTRKYYITWFARRLRKKCSNASNNLDGIEQYRVHIDYREYQVLDANAGATRLAGAEEHRYAKKLL</sequence>
<evidence type="ECO:0000313" key="2">
    <source>
        <dbReference type="Proteomes" id="UP001203069"/>
    </source>
</evidence>
<gene>
    <name evidence="1" type="ORF">MFP26_01670</name>
</gene>
<dbReference type="EMBL" id="JAKPBZ010000100">
    <property type="protein sequence ID" value="MCL2891423.1"/>
    <property type="molecule type" value="Genomic_DNA"/>
</dbReference>
<dbReference type="Proteomes" id="UP001203069">
    <property type="component" value="Unassembled WGS sequence"/>
</dbReference>
<comment type="caution">
    <text evidence="1">The sequence shown here is derived from an EMBL/GenBank/DDBJ whole genome shotgun (WGS) entry which is preliminary data.</text>
</comment>
<keyword evidence="2" id="KW-1185">Reference proteome</keyword>
<name>A0ABT0MNK5_9GAMM</name>
<protein>
    <submittedName>
        <fullName evidence="1">Uncharacterized protein</fullName>
    </submittedName>
</protein>
<accession>A0ABT0MNK5</accession>
<organism evidence="1 2">
    <name type="scientific">Brenneria tiliae</name>
    <dbReference type="NCBI Taxonomy" id="2914984"/>
    <lineage>
        <taxon>Bacteria</taxon>
        <taxon>Pseudomonadati</taxon>
        <taxon>Pseudomonadota</taxon>
        <taxon>Gammaproteobacteria</taxon>
        <taxon>Enterobacterales</taxon>
        <taxon>Pectobacteriaceae</taxon>
        <taxon>Brenneria</taxon>
    </lineage>
</organism>
<reference evidence="1 2" key="1">
    <citation type="submission" date="2022-02" db="EMBL/GenBank/DDBJ databases">
        <title>Description of Brenneria tiliae sp. nov. isolated from symptomatic Tilia x moltkei and Tilia x europaea trees in the UK.</title>
        <authorList>
            <person name="Kile H."/>
        </authorList>
    </citation>
    <scope>NUCLEOTIDE SEQUENCE [LARGE SCALE GENOMIC DNA]</scope>
    <source>
        <strain evidence="1 2">MC1SB4.1</strain>
    </source>
</reference>